<organism evidence="1 2">
    <name type="scientific">Gracilariopsis chorda</name>
    <dbReference type="NCBI Taxonomy" id="448386"/>
    <lineage>
        <taxon>Eukaryota</taxon>
        <taxon>Rhodophyta</taxon>
        <taxon>Florideophyceae</taxon>
        <taxon>Rhodymeniophycidae</taxon>
        <taxon>Gracilariales</taxon>
        <taxon>Gracilariaceae</taxon>
        <taxon>Gracilariopsis</taxon>
    </lineage>
</organism>
<protein>
    <submittedName>
        <fullName evidence="1">Uncharacterized protein</fullName>
    </submittedName>
</protein>
<comment type="caution">
    <text evidence="1">The sequence shown here is derived from an EMBL/GenBank/DDBJ whole genome shotgun (WGS) entry which is preliminary data.</text>
</comment>
<dbReference type="EMBL" id="NBIV01000012">
    <property type="protein sequence ID" value="PXF48650.1"/>
    <property type="molecule type" value="Genomic_DNA"/>
</dbReference>
<gene>
    <name evidence="1" type="ORF">BWQ96_01502</name>
</gene>
<evidence type="ECO:0000313" key="2">
    <source>
        <dbReference type="Proteomes" id="UP000247409"/>
    </source>
</evidence>
<reference evidence="1 2" key="1">
    <citation type="journal article" date="2018" name="Mol. Biol. Evol.">
        <title>Analysis of the draft genome of the red seaweed Gracilariopsis chorda provides insights into genome size evolution in Rhodophyta.</title>
        <authorList>
            <person name="Lee J."/>
            <person name="Yang E.C."/>
            <person name="Graf L."/>
            <person name="Yang J.H."/>
            <person name="Qiu H."/>
            <person name="Zel Zion U."/>
            <person name="Chan C.X."/>
            <person name="Stephens T.G."/>
            <person name="Weber A.P.M."/>
            <person name="Boo G.H."/>
            <person name="Boo S.M."/>
            <person name="Kim K.M."/>
            <person name="Shin Y."/>
            <person name="Jung M."/>
            <person name="Lee S.J."/>
            <person name="Yim H.S."/>
            <person name="Lee J.H."/>
            <person name="Bhattacharya D."/>
            <person name="Yoon H.S."/>
        </authorList>
    </citation>
    <scope>NUCLEOTIDE SEQUENCE [LARGE SCALE GENOMIC DNA]</scope>
    <source>
        <strain evidence="1 2">SKKU-2015</strain>
        <tissue evidence="1">Whole body</tissue>
    </source>
</reference>
<evidence type="ECO:0000313" key="1">
    <source>
        <dbReference type="EMBL" id="PXF48650.1"/>
    </source>
</evidence>
<dbReference type="Proteomes" id="UP000247409">
    <property type="component" value="Unassembled WGS sequence"/>
</dbReference>
<dbReference type="AlphaFoldDB" id="A0A2V3J5J4"/>
<accession>A0A2V3J5J4</accession>
<name>A0A2V3J5J4_9FLOR</name>
<keyword evidence="2" id="KW-1185">Reference proteome</keyword>
<sequence>MMATEAVMKSINEQYAIDEVAFGARLLGELLAAKQKFLRTQMEDDWGDWRARLYNPPVDILPLVIRKLEQEKGRGILLAPN</sequence>
<dbReference type="OrthoDB" id="2897838at2759"/>
<proteinExistence type="predicted"/>